<feature type="domain" description="Secretin/TonB short N-terminal" evidence="16">
    <location>
        <begin position="79"/>
        <end position="130"/>
    </location>
</feature>
<protein>
    <submittedName>
        <fullName evidence="17">Heme transporter</fullName>
    </submittedName>
</protein>
<dbReference type="InterPro" id="IPR010949">
    <property type="entry name" value="TonB_Hb/transfer/lactofer_rcpt"/>
</dbReference>
<dbReference type="PROSITE" id="PS01156">
    <property type="entry name" value="TONB_DEPENDENT_REC_2"/>
    <property type="match status" value="1"/>
</dbReference>
<organism evidence="17 18">
    <name type="scientific">Phytopseudomonas dryadis</name>
    <dbReference type="NCBI Taxonomy" id="2487520"/>
    <lineage>
        <taxon>Bacteria</taxon>
        <taxon>Pseudomonadati</taxon>
        <taxon>Pseudomonadota</taxon>
        <taxon>Gammaproteobacteria</taxon>
        <taxon>Pseudomonadales</taxon>
        <taxon>Pseudomonadaceae</taxon>
        <taxon>Phytopseudomonas</taxon>
    </lineage>
</organism>
<dbReference type="Pfam" id="PF07715">
    <property type="entry name" value="Plug"/>
    <property type="match status" value="1"/>
</dbReference>
<reference evidence="17 18" key="1">
    <citation type="submission" date="2018-06" db="EMBL/GenBank/DDBJ databases">
        <title>Three novel Pseudomonas species isolated from symptomatic oak.</title>
        <authorList>
            <person name="Bueno-Gonzalez V."/>
            <person name="Brady C."/>
        </authorList>
    </citation>
    <scope>NUCLEOTIDE SEQUENCE [LARGE SCALE GENOMIC DNA]</scope>
    <source>
        <strain evidence="17 18">P6B</strain>
    </source>
</reference>
<evidence type="ECO:0000256" key="5">
    <source>
        <dbReference type="ARBA" id="ARBA00022496"/>
    </source>
</evidence>
<dbReference type="Gene3D" id="2.170.130.10">
    <property type="entry name" value="TonB-dependent receptor, plug domain"/>
    <property type="match status" value="1"/>
</dbReference>
<evidence type="ECO:0000256" key="4">
    <source>
        <dbReference type="ARBA" id="ARBA00022452"/>
    </source>
</evidence>
<keyword evidence="10 12" id="KW-0472">Membrane</keyword>
<evidence type="ECO:0000256" key="13">
    <source>
        <dbReference type="PROSITE-ProRule" id="PRU10144"/>
    </source>
</evidence>
<evidence type="ECO:0000256" key="2">
    <source>
        <dbReference type="ARBA" id="ARBA00009810"/>
    </source>
</evidence>
<feature type="signal peptide" evidence="15">
    <location>
        <begin position="1"/>
        <end position="40"/>
    </location>
</feature>
<dbReference type="PROSITE" id="PS52016">
    <property type="entry name" value="TONB_DEPENDENT_REC_3"/>
    <property type="match status" value="1"/>
</dbReference>
<comment type="similarity">
    <text evidence="2 12 14">Belongs to the TonB-dependent receptor family.</text>
</comment>
<dbReference type="InterPro" id="IPR000531">
    <property type="entry name" value="Beta-barrel_TonB"/>
</dbReference>
<dbReference type="InterPro" id="IPR011276">
    <property type="entry name" value="TonB_haem/Hb_rcpt"/>
</dbReference>
<evidence type="ECO:0000256" key="1">
    <source>
        <dbReference type="ARBA" id="ARBA00004571"/>
    </source>
</evidence>
<evidence type="ECO:0000256" key="14">
    <source>
        <dbReference type="RuleBase" id="RU003357"/>
    </source>
</evidence>
<evidence type="ECO:0000256" key="7">
    <source>
        <dbReference type="ARBA" id="ARBA00022729"/>
    </source>
</evidence>
<evidence type="ECO:0000256" key="6">
    <source>
        <dbReference type="ARBA" id="ARBA00022692"/>
    </source>
</evidence>
<dbReference type="InterPro" id="IPR037066">
    <property type="entry name" value="Plug_dom_sf"/>
</dbReference>
<keyword evidence="8" id="KW-0408">Iron</keyword>
<dbReference type="InterPro" id="IPR039426">
    <property type="entry name" value="TonB-dep_rcpt-like"/>
</dbReference>
<evidence type="ECO:0000256" key="9">
    <source>
        <dbReference type="ARBA" id="ARBA00023077"/>
    </source>
</evidence>
<accession>A0A4Q9QUI7</accession>
<dbReference type="GO" id="GO:0044718">
    <property type="term" value="P:siderophore transmembrane transport"/>
    <property type="evidence" value="ECO:0007669"/>
    <property type="project" value="TreeGrafter"/>
</dbReference>
<evidence type="ECO:0000256" key="8">
    <source>
        <dbReference type="ARBA" id="ARBA00023004"/>
    </source>
</evidence>
<keyword evidence="6 12" id="KW-0812">Transmembrane</keyword>
<dbReference type="Proteomes" id="UP000293172">
    <property type="component" value="Unassembled WGS sequence"/>
</dbReference>
<sequence>MGSEGMSHQVARTPRARRSVRLAGSLVVGATLAFSGAAWAQQAASSAAQASASTEQVDFDIPAQPLGSAVIAFAEQAGIQVFFDSGKLAGLQSRELKGLHSPQQGLGLLLSGLPVSYSFTGERRVNVERVAQVGGTVEIAATQVQADRVDDWVYQAPRSVSVITREEIDKRPPRHAADMLLETPGVSSAVNRHDPGLSVNIRGMQDFGRVNTMIDGMRQNHVESGHQQRNGQIYVDSELLSSIEIERGPNSGIYGANAIAGSANFKTLDYADIILPGQDHGVRLRGSTGVGGRGNGVNFVGSAAVAGRIGENIELLGAYSKKSLGDYDIGRRGQDERTLLFDGSDAIGNIKSTRFSNQQQESWLAKGKFSFSDQTFQFSYIGTEISYSNVSDWSENSHSDSGGWSKSGEAEATSDSFALDYTYSPDSPWVDLSAKLYFVTTENKRLNEPEPNAAADMAWDYGLCTTDPVPASWVANCQAGLRSATYTQTDTLGIQLSNTSYLYVGDSGELSANYGFEWFQDEAKPKNVASRDGRTTSYFSSLSNSNLNPQGRRDVTSVFSSLTFENESYTVQGGVRYDHYHLRGDTVVPRAHEVYESRLEKFTRAFSSSLVSAQAQCDRGIQTGCNNAIQYSNMLADPEGYRPDIYNRALYAPSWTSGTEMAEESVDKSAGKFSPFFSLAYRPTDWAELFSNWGKGWRPPAITETLFEGGHPGDSSSTMYPNPLAEPERSESWEVGVNFLKENLFQSSDRFAAKVSYFDTRVDNYLFTALHNVTPGTIGTSNGLGNVAFVNNLERTKFRGLELESTYDAGRWYAGLNYTKMIGQNDFCKKNYWLGYQLKQFDFPNEDGSYSSQHQQAIAEGYSSFEEKMNAMVRCGDNSIAGMNSARLYPPDRGSAHVGIRLFERSLDMGVRVNRSEANGPKEWEGVSQWESYTTWDFFSVYKVTRNMSLNFSVENIRDRNYISGYSDIFSRTYAPGRTVQAGVELKF</sequence>
<evidence type="ECO:0000256" key="12">
    <source>
        <dbReference type="PROSITE-ProRule" id="PRU01360"/>
    </source>
</evidence>
<dbReference type="InterPro" id="IPR011662">
    <property type="entry name" value="Secretin/TonB_short_N"/>
</dbReference>
<comment type="subcellular location">
    <subcellularLocation>
        <location evidence="1 12">Cell outer membrane</location>
        <topology evidence="1 12">Multi-pass membrane protein</topology>
    </subcellularLocation>
</comment>
<dbReference type="Pfam" id="PF00593">
    <property type="entry name" value="TonB_dep_Rec_b-barrel"/>
    <property type="match status" value="1"/>
</dbReference>
<dbReference type="InterPro" id="IPR010917">
    <property type="entry name" value="TonB_rcpt_CS"/>
</dbReference>
<dbReference type="GO" id="GO:0015232">
    <property type="term" value="F:heme transmembrane transporter activity"/>
    <property type="evidence" value="ECO:0007669"/>
    <property type="project" value="InterPro"/>
</dbReference>
<evidence type="ECO:0000256" key="15">
    <source>
        <dbReference type="SAM" id="SignalP"/>
    </source>
</evidence>
<evidence type="ECO:0000256" key="10">
    <source>
        <dbReference type="ARBA" id="ARBA00023136"/>
    </source>
</evidence>
<proteinExistence type="inferred from homology"/>
<evidence type="ECO:0000256" key="11">
    <source>
        <dbReference type="ARBA" id="ARBA00023237"/>
    </source>
</evidence>
<dbReference type="NCBIfam" id="TIGR01786">
    <property type="entry name" value="TonB-hemlactrns"/>
    <property type="match status" value="1"/>
</dbReference>
<dbReference type="InterPro" id="IPR012910">
    <property type="entry name" value="Plug_dom"/>
</dbReference>
<evidence type="ECO:0000313" key="18">
    <source>
        <dbReference type="Proteomes" id="UP000293172"/>
    </source>
</evidence>
<evidence type="ECO:0000259" key="16">
    <source>
        <dbReference type="SMART" id="SM00965"/>
    </source>
</evidence>
<dbReference type="Gene3D" id="3.55.50.30">
    <property type="match status" value="1"/>
</dbReference>
<dbReference type="PANTHER" id="PTHR30069:SF41">
    <property type="entry name" value="HEME_HEMOPEXIN UTILIZATION PROTEIN C"/>
    <property type="match status" value="1"/>
</dbReference>
<gene>
    <name evidence="17" type="ORF">DNK44_21920</name>
</gene>
<keyword evidence="9 14" id="KW-0798">TonB box</keyword>
<evidence type="ECO:0000256" key="3">
    <source>
        <dbReference type="ARBA" id="ARBA00022448"/>
    </source>
</evidence>
<dbReference type="NCBIfam" id="TIGR01785">
    <property type="entry name" value="TonB-hemin"/>
    <property type="match status" value="1"/>
</dbReference>
<keyword evidence="3 12" id="KW-0813">Transport</keyword>
<name>A0A4Q9QUI7_9GAMM</name>
<keyword evidence="7 15" id="KW-0732">Signal</keyword>
<dbReference type="GO" id="GO:0009279">
    <property type="term" value="C:cell outer membrane"/>
    <property type="evidence" value="ECO:0007669"/>
    <property type="project" value="UniProtKB-SubCell"/>
</dbReference>
<dbReference type="CDD" id="cd01347">
    <property type="entry name" value="ligand_gated_channel"/>
    <property type="match status" value="1"/>
</dbReference>
<keyword evidence="11 12" id="KW-0998">Cell outer membrane</keyword>
<dbReference type="AlphaFoldDB" id="A0A4Q9QUI7"/>
<comment type="caution">
    <text evidence="17">The sequence shown here is derived from an EMBL/GenBank/DDBJ whole genome shotgun (WGS) entry which is preliminary data.</text>
</comment>
<evidence type="ECO:0000313" key="17">
    <source>
        <dbReference type="EMBL" id="TBU86875.1"/>
    </source>
</evidence>
<feature type="short sequence motif" description="TonB C-terminal box" evidence="13">
    <location>
        <begin position="971"/>
        <end position="988"/>
    </location>
</feature>
<dbReference type="Gene3D" id="2.40.170.20">
    <property type="entry name" value="TonB-dependent receptor, beta-barrel domain"/>
    <property type="match status" value="1"/>
</dbReference>
<keyword evidence="5" id="KW-0410">Iron transport</keyword>
<dbReference type="GO" id="GO:0015344">
    <property type="term" value="F:siderophore uptake transmembrane transporter activity"/>
    <property type="evidence" value="ECO:0007669"/>
    <property type="project" value="TreeGrafter"/>
</dbReference>
<dbReference type="InterPro" id="IPR036942">
    <property type="entry name" value="Beta-barrel_TonB_sf"/>
</dbReference>
<dbReference type="SMART" id="SM00965">
    <property type="entry name" value="STN"/>
    <property type="match status" value="1"/>
</dbReference>
<keyword evidence="4 12" id="KW-1134">Transmembrane beta strand</keyword>
<dbReference type="PANTHER" id="PTHR30069">
    <property type="entry name" value="TONB-DEPENDENT OUTER MEMBRANE RECEPTOR"/>
    <property type="match status" value="1"/>
</dbReference>
<feature type="chain" id="PRO_5020557907" evidence="15">
    <location>
        <begin position="41"/>
        <end position="988"/>
    </location>
</feature>
<dbReference type="OrthoDB" id="6046653at2"/>
<keyword evidence="5" id="KW-0406">Ion transport</keyword>
<dbReference type="SUPFAM" id="SSF56935">
    <property type="entry name" value="Porins"/>
    <property type="match status" value="1"/>
</dbReference>
<dbReference type="EMBL" id="QJUL01000045">
    <property type="protein sequence ID" value="TBU86875.1"/>
    <property type="molecule type" value="Genomic_DNA"/>
</dbReference>